<name>A0A9W5REG2_9ACTO</name>
<dbReference type="Proteomes" id="UP000014387">
    <property type="component" value="Unassembled WGS sequence"/>
</dbReference>
<organism evidence="2 3">
    <name type="scientific">Gleimia europaea ACS-120-V-Col10b</name>
    <dbReference type="NCBI Taxonomy" id="883069"/>
    <lineage>
        <taxon>Bacteria</taxon>
        <taxon>Bacillati</taxon>
        <taxon>Actinomycetota</taxon>
        <taxon>Actinomycetes</taxon>
        <taxon>Actinomycetales</taxon>
        <taxon>Actinomycetaceae</taxon>
        <taxon>Gleimia</taxon>
    </lineage>
</organism>
<feature type="region of interest" description="Disordered" evidence="1">
    <location>
        <begin position="86"/>
        <end position="130"/>
    </location>
</feature>
<comment type="caution">
    <text evidence="2">The sequence shown here is derived from an EMBL/GenBank/DDBJ whole genome shotgun (WGS) entry which is preliminary data.</text>
</comment>
<keyword evidence="3" id="KW-1185">Reference proteome</keyword>
<protein>
    <recommendedName>
        <fullName evidence="4">DUF3499 domain-containing protein</fullName>
    </recommendedName>
</protein>
<evidence type="ECO:0000313" key="3">
    <source>
        <dbReference type="Proteomes" id="UP000014387"/>
    </source>
</evidence>
<dbReference type="Pfam" id="PF12005">
    <property type="entry name" value="DUF3499"/>
    <property type="match status" value="1"/>
</dbReference>
<accession>A0A9W5REG2</accession>
<evidence type="ECO:0008006" key="4">
    <source>
        <dbReference type="Google" id="ProtNLM"/>
    </source>
</evidence>
<evidence type="ECO:0000256" key="1">
    <source>
        <dbReference type="SAM" id="MobiDB-lite"/>
    </source>
</evidence>
<dbReference type="OrthoDB" id="3216194at2"/>
<gene>
    <name evidence="2" type="ORF">HMPREF9238_00565</name>
</gene>
<dbReference type="AlphaFoldDB" id="A0A9W5REG2"/>
<evidence type="ECO:0000313" key="2">
    <source>
        <dbReference type="EMBL" id="EPD30810.1"/>
    </source>
</evidence>
<sequence length="130" mass="14036">MRACSKTTCNEPAVATLTYDYSEATAVLGPLSPSREPGTMELCEMHANNFTAPRGWQVIRLAANFEPAPPSPDDLMALADIVREVGSRPAPRRSPASQPPAVKSESMRVKNRRANFRVVEGGVEDGDASH</sequence>
<dbReference type="EMBL" id="AGWN01000001">
    <property type="protein sequence ID" value="EPD30810.1"/>
    <property type="molecule type" value="Genomic_DNA"/>
</dbReference>
<proteinExistence type="predicted"/>
<feature type="compositionally biased region" description="Low complexity" evidence="1">
    <location>
        <begin position="87"/>
        <end position="101"/>
    </location>
</feature>
<dbReference type="RefSeq" id="WP_016443922.1">
    <property type="nucleotide sequence ID" value="NZ_KE150266.1"/>
</dbReference>
<reference evidence="2 3" key="1">
    <citation type="submission" date="2013-05" db="EMBL/GenBank/DDBJ databases">
        <title>The Genome Sequence of Actinomyces europaeus ACS-120-V-COL10B.</title>
        <authorList>
            <consortium name="The Broad Institute Genomics Platform"/>
            <person name="Earl A."/>
            <person name="Ward D."/>
            <person name="Feldgarden M."/>
            <person name="Gevers D."/>
            <person name="Saerens B."/>
            <person name="Vaneechoutte M."/>
            <person name="Walker B."/>
            <person name="Young S."/>
            <person name="Zeng Q."/>
            <person name="Gargeya S."/>
            <person name="Fitzgerald M."/>
            <person name="Haas B."/>
            <person name="Abouelleil A."/>
            <person name="Allen A.W."/>
            <person name="Alvarado L."/>
            <person name="Arachchi H.M."/>
            <person name="Berlin A.M."/>
            <person name="Chapman S.B."/>
            <person name="Gainer-Dewar J."/>
            <person name="Goldberg J."/>
            <person name="Griggs A."/>
            <person name="Gujja S."/>
            <person name="Hansen M."/>
            <person name="Howarth C."/>
            <person name="Imamovic A."/>
            <person name="Ireland A."/>
            <person name="Larimer J."/>
            <person name="McCowan C."/>
            <person name="Murphy C."/>
            <person name="Pearson M."/>
            <person name="Poon T.W."/>
            <person name="Priest M."/>
            <person name="Roberts A."/>
            <person name="Saif S."/>
            <person name="Shea T."/>
            <person name="Sisk P."/>
            <person name="Sykes S."/>
            <person name="Wortman J."/>
            <person name="Nusbaum C."/>
            <person name="Birren B."/>
        </authorList>
    </citation>
    <scope>NUCLEOTIDE SEQUENCE [LARGE SCALE GENOMIC DNA]</scope>
    <source>
        <strain evidence="2 3">ACS-120-V-Col10b</strain>
    </source>
</reference>
<dbReference type="InterPro" id="IPR021888">
    <property type="entry name" value="DUF3499"/>
</dbReference>